<dbReference type="RefSeq" id="WP_184545337.1">
    <property type="nucleotide sequence ID" value="NZ_JACHMP010000001.1"/>
</dbReference>
<dbReference type="Gene3D" id="1.10.10.10">
    <property type="entry name" value="Winged helix-like DNA-binding domain superfamily/Winged helix DNA-binding domain"/>
    <property type="match status" value="1"/>
</dbReference>
<dbReference type="InterPro" id="IPR029063">
    <property type="entry name" value="SAM-dependent_MTases_sf"/>
</dbReference>
<dbReference type="GO" id="GO:0008168">
    <property type="term" value="F:methyltransferase activity"/>
    <property type="evidence" value="ECO:0007669"/>
    <property type="project" value="UniProtKB-KW"/>
</dbReference>
<dbReference type="Proteomes" id="UP000540685">
    <property type="component" value="Unassembled WGS sequence"/>
</dbReference>
<evidence type="ECO:0000259" key="1">
    <source>
        <dbReference type="Pfam" id="PF13847"/>
    </source>
</evidence>
<comment type="caution">
    <text evidence="3">The sequence shown here is derived from an EMBL/GenBank/DDBJ whole genome shotgun (WGS) entry which is preliminary data.</text>
</comment>
<dbReference type="Pfam" id="PF21320">
    <property type="entry name" value="WHD_Rv2258c"/>
    <property type="match status" value="1"/>
</dbReference>
<feature type="domain" description="Methyltransferase" evidence="1">
    <location>
        <begin position="166"/>
        <end position="273"/>
    </location>
</feature>
<evidence type="ECO:0000313" key="3">
    <source>
        <dbReference type="EMBL" id="MBB5817761.1"/>
    </source>
</evidence>
<feature type="domain" description="S-adenosylmethionine-dependent methyltransferase Rv2258c-like winged HTH" evidence="2">
    <location>
        <begin position="21"/>
        <end position="89"/>
    </location>
</feature>
<dbReference type="InterPro" id="IPR036388">
    <property type="entry name" value="WH-like_DNA-bd_sf"/>
</dbReference>
<dbReference type="AlphaFoldDB" id="A0A7W9ICK5"/>
<dbReference type="PANTHER" id="PTHR45128:SF2">
    <property type="entry name" value="METHYLTRANSFERASE DOMAIN-CONTAINING PROTEIN"/>
    <property type="match status" value="1"/>
</dbReference>
<dbReference type="InterPro" id="IPR025714">
    <property type="entry name" value="Methyltranfer_dom"/>
</dbReference>
<dbReference type="PANTHER" id="PTHR45128">
    <property type="entry name" value="METHYLTRANSFERASE TYPE 11"/>
    <property type="match status" value="1"/>
</dbReference>
<dbReference type="Gene3D" id="3.40.50.150">
    <property type="entry name" value="Vaccinia Virus protein VP39"/>
    <property type="match status" value="1"/>
</dbReference>
<name>A0A7W9ICK5_9ACTN</name>
<reference evidence="3 4" key="1">
    <citation type="submission" date="2020-08" db="EMBL/GenBank/DDBJ databases">
        <title>Sequencing the genomes of 1000 actinobacteria strains.</title>
        <authorList>
            <person name="Klenk H.-P."/>
        </authorList>
    </citation>
    <scope>NUCLEOTIDE SEQUENCE [LARGE SCALE GENOMIC DNA]</scope>
    <source>
        <strain evidence="3 4">DSM 46887</strain>
    </source>
</reference>
<dbReference type="GO" id="GO:0032259">
    <property type="term" value="P:methylation"/>
    <property type="evidence" value="ECO:0007669"/>
    <property type="project" value="UniProtKB-KW"/>
</dbReference>
<sequence length="346" mass="37383">MTTDEFADRVFRSALGTLEVLSIHLGDRLGWYRALARHGPADAAELTARAGGHERYAREWLEQQAVCGILTVGEDGRFALPEAAAEVLTDESSLSYLAPLARMLTGAATQMPALVQAYRTGGGVAWPAFGPDLRESQAEMNRPWYEHALPGALAGVADLDAVLARPGARVVDVGCGGGWSTVALARAYPQASVEGVDIDRPSIELAERNAKEAGVRVGFRHGDADSLEEDAYDVVFAFECLHDMPRPVDTLAAARRAIRPGGTVVVMDEAAAETFEAPGDDTERLLYGFSLLICLPDGLAHRPSAGTGTVMRPATLRRYAVEAGFRDIEVLPIEDFGFWRFYRLLP</sequence>
<dbReference type="InterPro" id="IPR036390">
    <property type="entry name" value="WH_DNA-bd_sf"/>
</dbReference>
<gene>
    <name evidence="3" type="ORF">F4562_000823</name>
</gene>
<dbReference type="InterPro" id="IPR048711">
    <property type="entry name" value="WHD_Rv2258c"/>
</dbReference>
<organism evidence="3 4">
    <name type="scientific">Streptosporangium becharense</name>
    <dbReference type="NCBI Taxonomy" id="1816182"/>
    <lineage>
        <taxon>Bacteria</taxon>
        <taxon>Bacillati</taxon>
        <taxon>Actinomycetota</taxon>
        <taxon>Actinomycetes</taxon>
        <taxon>Streptosporangiales</taxon>
        <taxon>Streptosporangiaceae</taxon>
        <taxon>Streptosporangium</taxon>
    </lineage>
</organism>
<keyword evidence="3" id="KW-0489">Methyltransferase</keyword>
<keyword evidence="3" id="KW-0808">Transferase</keyword>
<proteinExistence type="predicted"/>
<dbReference type="InterPro" id="IPR053173">
    <property type="entry name" value="SAM-binding_MTase"/>
</dbReference>
<dbReference type="SUPFAM" id="SSF53335">
    <property type="entry name" value="S-adenosyl-L-methionine-dependent methyltransferases"/>
    <property type="match status" value="1"/>
</dbReference>
<evidence type="ECO:0000259" key="2">
    <source>
        <dbReference type="Pfam" id="PF21320"/>
    </source>
</evidence>
<dbReference type="SUPFAM" id="SSF46785">
    <property type="entry name" value="Winged helix' DNA-binding domain"/>
    <property type="match status" value="1"/>
</dbReference>
<dbReference type="EMBL" id="JACHMP010000001">
    <property type="protein sequence ID" value="MBB5817761.1"/>
    <property type="molecule type" value="Genomic_DNA"/>
</dbReference>
<dbReference type="CDD" id="cd02440">
    <property type="entry name" value="AdoMet_MTases"/>
    <property type="match status" value="1"/>
</dbReference>
<accession>A0A7W9ICK5</accession>
<dbReference type="Pfam" id="PF13847">
    <property type="entry name" value="Methyltransf_31"/>
    <property type="match status" value="1"/>
</dbReference>
<keyword evidence="4" id="KW-1185">Reference proteome</keyword>
<protein>
    <submittedName>
        <fullName evidence="3">SAM-dependent methyltransferase</fullName>
    </submittedName>
</protein>
<evidence type="ECO:0000313" key="4">
    <source>
        <dbReference type="Proteomes" id="UP000540685"/>
    </source>
</evidence>